<name>A0ABR2EDL5_9ROSI</name>
<sequence length="164" mass="18218">MNALQLMRMVCGKFYLLRCCVCYGNLLVLDPNNTGRDSILLASRHIVNEHRMAMDSQLMGSHIVMTNTQVTVRWRPAKVRWLPAEGTFSTSATGPTPSSLSSITDGGKRKGSETKREWQGLLGENSQSLGPYAFSKQEIAALHSPYTDGLSGNRTFRLENLHCQ</sequence>
<comment type="caution">
    <text evidence="2">The sequence shown here is derived from an EMBL/GenBank/DDBJ whole genome shotgun (WGS) entry which is preliminary data.</text>
</comment>
<proteinExistence type="predicted"/>
<protein>
    <submittedName>
        <fullName evidence="2">Uncharacterized protein</fullName>
    </submittedName>
</protein>
<organism evidence="2 3">
    <name type="scientific">Hibiscus sabdariffa</name>
    <name type="common">roselle</name>
    <dbReference type="NCBI Taxonomy" id="183260"/>
    <lineage>
        <taxon>Eukaryota</taxon>
        <taxon>Viridiplantae</taxon>
        <taxon>Streptophyta</taxon>
        <taxon>Embryophyta</taxon>
        <taxon>Tracheophyta</taxon>
        <taxon>Spermatophyta</taxon>
        <taxon>Magnoliopsida</taxon>
        <taxon>eudicotyledons</taxon>
        <taxon>Gunneridae</taxon>
        <taxon>Pentapetalae</taxon>
        <taxon>rosids</taxon>
        <taxon>malvids</taxon>
        <taxon>Malvales</taxon>
        <taxon>Malvaceae</taxon>
        <taxon>Malvoideae</taxon>
        <taxon>Hibiscus</taxon>
    </lineage>
</organism>
<gene>
    <name evidence="2" type="ORF">V6N12_042039</name>
</gene>
<dbReference type="EMBL" id="JBBPBM010000015">
    <property type="protein sequence ID" value="KAK8558740.1"/>
    <property type="molecule type" value="Genomic_DNA"/>
</dbReference>
<reference evidence="2 3" key="1">
    <citation type="journal article" date="2024" name="G3 (Bethesda)">
        <title>Genome assembly of Hibiscus sabdariffa L. provides insights into metabolisms of medicinal natural products.</title>
        <authorList>
            <person name="Kim T."/>
        </authorList>
    </citation>
    <scope>NUCLEOTIDE SEQUENCE [LARGE SCALE GENOMIC DNA]</scope>
    <source>
        <strain evidence="2">TK-2024</strain>
        <tissue evidence="2">Old leaves</tissue>
    </source>
</reference>
<feature type="compositionally biased region" description="Basic and acidic residues" evidence="1">
    <location>
        <begin position="106"/>
        <end position="115"/>
    </location>
</feature>
<evidence type="ECO:0000256" key="1">
    <source>
        <dbReference type="SAM" id="MobiDB-lite"/>
    </source>
</evidence>
<keyword evidence="3" id="KW-1185">Reference proteome</keyword>
<feature type="region of interest" description="Disordered" evidence="1">
    <location>
        <begin position="88"/>
        <end position="115"/>
    </location>
</feature>
<accession>A0ABR2EDL5</accession>
<evidence type="ECO:0000313" key="2">
    <source>
        <dbReference type="EMBL" id="KAK8558740.1"/>
    </source>
</evidence>
<feature type="compositionally biased region" description="Polar residues" evidence="1">
    <location>
        <begin position="88"/>
        <end position="104"/>
    </location>
</feature>
<dbReference type="Proteomes" id="UP001472677">
    <property type="component" value="Unassembled WGS sequence"/>
</dbReference>
<evidence type="ECO:0000313" key="3">
    <source>
        <dbReference type="Proteomes" id="UP001472677"/>
    </source>
</evidence>